<keyword evidence="2" id="KW-1185">Reference proteome</keyword>
<name>A0AAE3D8J9_9FIRM</name>
<proteinExistence type="predicted"/>
<evidence type="ECO:0000313" key="2">
    <source>
        <dbReference type="Proteomes" id="UP001197795"/>
    </source>
</evidence>
<comment type="caution">
    <text evidence="1">The sequence shown here is derived from an EMBL/GenBank/DDBJ whole genome shotgun (WGS) entry which is preliminary data.</text>
</comment>
<dbReference type="RefSeq" id="WP_227733207.1">
    <property type="nucleotide sequence ID" value="NZ_JAJEPV010000017.1"/>
</dbReference>
<dbReference type="AlphaFoldDB" id="A0AAE3D8J9"/>
<dbReference type="EMBL" id="JAJEPV010000017">
    <property type="protein sequence ID" value="MCC2119641.1"/>
    <property type="molecule type" value="Genomic_DNA"/>
</dbReference>
<evidence type="ECO:0000313" key="1">
    <source>
        <dbReference type="EMBL" id="MCC2119641.1"/>
    </source>
</evidence>
<dbReference type="Proteomes" id="UP001197795">
    <property type="component" value="Unassembled WGS sequence"/>
</dbReference>
<accession>A0AAE3D8J9</accession>
<reference evidence="1 2" key="1">
    <citation type="submission" date="2021-10" db="EMBL/GenBank/DDBJ databases">
        <title>Anaerobic single-cell dispensing facilitates the cultivation of human gut bacteria.</title>
        <authorList>
            <person name="Afrizal A."/>
        </authorList>
    </citation>
    <scope>NUCLEOTIDE SEQUENCE [LARGE SCALE GENOMIC DNA]</scope>
    <source>
        <strain evidence="1 2">CLA-AA-H273</strain>
    </source>
</reference>
<protein>
    <submittedName>
        <fullName evidence="1">Uncharacterized protein</fullName>
    </submittedName>
</protein>
<organism evidence="1 2">
    <name type="scientific">Waltera acetigignens</name>
    <dbReference type="NCBI Taxonomy" id="2981769"/>
    <lineage>
        <taxon>Bacteria</taxon>
        <taxon>Bacillati</taxon>
        <taxon>Bacillota</taxon>
        <taxon>Clostridia</taxon>
        <taxon>Lachnospirales</taxon>
        <taxon>Lachnospiraceae</taxon>
        <taxon>Waltera</taxon>
    </lineage>
</organism>
<gene>
    <name evidence="1" type="ORF">LKD75_08570</name>
</gene>
<sequence length="166" mass="18623">MTKETTLNEFNDSNALNEIHEVEEKMKISTAEIKIYIIECVKTYGMYTNDDFKKYIIQKSGKIPTKNQIAGAIAQLVDSNDISRVGRGLYSKDIESTSVNTKASSNNAKEDTLKAEIYNTLSKVEKELVSAIGSVNVFDLNSENFEIIKKIRGLKDTIEEIKGQCK</sequence>